<dbReference type="PROSITE" id="PS01124">
    <property type="entry name" value="HTH_ARAC_FAMILY_2"/>
    <property type="match status" value="1"/>
</dbReference>
<reference evidence="5 6" key="1">
    <citation type="journal article" date="2019" name="Int. J. Syst. Evol. Microbiol.">
        <title>The Global Catalogue of Microorganisms (GCM) 10K type strain sequencing project: providing services to taxonomists for standard genome sequencing and annotation.</title>
        <authorList>
            <consortium name="The Broad Institute Genomics Platform"/>
            <consortium name="The Broad Institute Genome Sequencing Center for Infectious Disease"/>
            <person name="Wu L."/>
            <person name="Ma J."/>
        </authorList>
    </citation>
    <scope>NUCLEOTIDE SEQUENCE [LARGE SCALE GENOMIC DNA]</scope>
    <source>
        <strain evidence="5 6">JCM 10425</strain>
    </source>
</reference>
<keyword evidence="3" id="KW-0804">Transcription</keyword>
<dbReference type="EMBL" id="BAAAGX010000010">
    <property type="protein sequence ID" value="GAA0242470.1"/>
    <property type="molecule type" value="Genomic_DNA"/>
</dbReference>
<organism evidence="5 6">
    <name type="scientific">Cryptosporangium japonicum</name>
    <dbReference type="NCBI Taxonomy" id="80872"/>
    <lineage>
        <taxon>Bacteria</taxon>
        <taxon>Bacillati</taxon>
        <taxon>Actinomycetota</taxon>
        <taxon>Actinomycetes</taxon>
        <taxon>Cryptosporangiales</taxon>
        <taxon>Cryptosporangiaceae</taxon>
        <taxon>Cryptosporangium</taxon>
    </lineage>
</organism>
<dbReference type="PANTHER" id="PTHR46796">
    <property type="entry name" value="HTH-TYPE TRANSCRIPTIONAL ACTIVATOR RHAS-RELATED"/>
    <property type="match status" value="1"/>
</dbReference>
<dbReference type="Proteomes" id="UP001500967">
    <property type="component" value="Unassembled WGS sequence"/>
</dbReference>
<dbReference type="InterPro" id="IPR035418">
    <property type="entry name" value="AraC-bd_2"/>
</dbReference>
<proteinExistence type="predicted"/>
<sequence>MPGATLGRLTVFRAGGRAQLLRRLPPAGRGGAADRFTLCLLTGGAATVSQDGHRVRLTPGRMALYDTGRPYELRFEEDWSGLVLAFPRSALSLPDSVVRSAMRSAHPFDEGPGAVLAEFVAVAMEQRTAIGASAGRLGEAAFHLIAGALGRTPPAHGAAADAQRLRVLAYVREHLADPGLTHDAIAAAHRMAPRSLHRLFEQEPHTVTGYIRLHRLESAHRDLVDPTLGHLSIARIAARWCFASQAHFTRAFQARYGVAPSAVRRAAGIGRDPLT</sequence>
<evidence type="ECO:0000256" key="3">
    <source>
        <dbReference type="ARBA" id="ARBA00023163"/>
    </source>
</evidence>
<gene>
    <name evidence="5" type="ORF">GCM10009539_29870</name>
</gene>
<keyword evidence="1" id="KW-0805">Transcription regulation</keyword>
<evidence type="ECO:0000313" key="6">
    <source>
        <dbReference type="Proteomes" id="UP001500967"/>
    </source>
</evidence>
<evidence type="ECO:0000313" key="5">
    <source>
        <dbReference type="EMBL" id="GAA0242470.1"/>
    </source>
</evidence>
<comment type="caution">
    <text evidence="5">The sequence shown here is derived from an EMBL/GenBank/DDBJ whole genome shotgun (WGS) entry which is preliminary data.</text>
</comment>
<feature type="domain" description="HTH araC/xylS-type" evidence="4">
    <location>
        <begin position="165"/>
        <end position="266"/>
    </location>
</feature>
<keyword evidence="2" id="KW-0238">DNA-binding</keyword>
<dbReference type="Pfam" id="PF14525">
    <property type="entry name" value="AraC_binding_2"/>
    <property type="match status" value="1"/>
</dbReference>
<dbReference type="SMART" id="SM00342">
    <property type="entry name" value="HTH_ARAC"/>
    <property type="match status" value="1"/>
</dbReference>
<dbReference type="InterPro" id="IPR009057">
    <property type="entry name" value="Homeodomain-like_sf"/>
</dbReference>
<dbReference type="PANTHER" id="PTHR46796:SF6">
    <property type="entry name" value="ARAC SUBFAMILY"/>
    <property type="match status" value="1"/>
</dbReference>
<evidence type="ECO:0000256" key="1">
    <source>
        <dbReference type="ARBA" id="ARBA00023015"/>
    </source>
</evidence>
<accession>A0ABN0U8T9</accession>
<dbReference type="InterPro" id="IPR018060">
    <property type="entry name" value="HTH_AraC"/>
</dbReference>
<dbReference type="Gene3D" id="1.10.10.60">
    <property type="entry name" value="Homeodomain-like"/>
    <property type="match status" value="1"/>
</dbReference>
<evidence type="ECO:0000259" key="4">
    <source>
        <dbReference type="PROSITE" id="PS01124"/>
    </source>
</evidence>
<dbReference type="SUPFAM" id="SSF46689">
    <property type="entry name" value="Homeodomain-like"/>
    <property type="match status" value="1"/>
</dbReference>
<protein>
    <recommendedName>
        <fullName evidence="4">HTH araC/xylS-type domain-containing protein</fullName>
    </recommendedName>
</protein>
<evidence type="ECO:0000256" key="2">
    <source>
        <dbReference type="ARBA" id="ARBA00023125"/>
    </source>
</evidence>
<dbReference type="Pfam" id="PF12833">
    <property type="entry name" value="HTH_18"/>
    <property type="match status" value="1"/>
</dbReference>
<keyword evidence="6" id="KW-1185">Reference proteome</keyword>
<name>A0ABN0U8T9_9ACTN</name>
<dbReference type="InterPro" id="IPR050204">
    <property type="entry name" value="AraC_XylS_family_regulators"/>
</dbReference>